<evidence type="ECO:0000313" key="1">
    <source>
        <dbReference type="EMBL" id="CAL1367887.1"/>
    </source>
</evidence>
<dbReference type="Proteomes" id="UP001497516">
    <property type="component" value="Chromosome 2"/>
</dbReference>
<dbReference type="AlphaFoldDB" id="A0AAV2D5F9"/>
<keyword evidence="2" id="KW-1185">Reference proteome</keyword>
<reference evidence="1 2" key="1">
    <citation type="submission" date="2024-04" db="EMBL/GenBank/DDBJ databases">
        <authorList>
            <person name="Fracassetti M."/>
        </authorList>
    </citation>
    <scope>NUCLEOTIDE SEQUENCE [LARGE SCALE GENOMIC DNA]</scope>
</reference>
<name>A0AAV2D5F9_9ROSI</name>
<protein>
    <submittedName>
        <fullName evidence="1">Uncharacterized protein</fullName>
    </submittedName>
</protein>
<organism evidence="1 2">
    <name type="scientific">Linum trigynum</name>
    <dbReference type="NCBI Taxonomy" id="586398"/>
    <lineage>
        <taxon>Eukaryota</taxon>
        <taxon>Viridiplantae</taxon>
        <taxon>Streptophyta</taxon>
        <taxon>Embryophyta</taxon>
        <taxon>Tracheophyta</taxon>
        <taxon>Spermatophyta</taxon>
        <taxon>Magnoliopsida</taxon>
        <taxon>eudicotyledons</taxon>
        <taxon>Gunneridae</taxon>
        <taxon>Pentapetalae</taxon>
        <taxon>rosids</taxon>
        <taxon>fabids</taxon>
        <taxon>Malpighiales</taxon>
        <taxon>Linaceae</taxon>
        <taxon>Linum</taxon>
    </lineage>
</organism>
<gene>
    <name evidence="1" type="ORF">LTRI10_LOCUS11317</name>
</gene>
<dbReference type="EMBL" id="OZ034815">
    <property type="protein sequence ID" value="CAL1367887.1"/>
    <property type="molecule type" value="Genomic_DNA"/>
</dbReference>
<evidence type="ECO:0000313" key="2">
    <source>
        <dbReference type="Proteomes" id="UP001497516"/>
    </source>
</evidence>
<proteinExistence type="predicted"/>
<sequence>MLRYNVALLEEYFISSFVSGLEEDLRPIVTMMRPQSLVDALKIAKLEEASNEAKRREWKTVARASPAFVNHDSGNGARRWEGNIKPLPVSKPSSAPYSKGNYPKGSCYKCGDKYFFGHVCEPKKQLNALQSHNEVVIPLVD</sequence>
<accession>A0AAV2D5F9</accession>